<dbReference type="Proteomes" id="UP000765509">
    <property type="component" value="Unassembled WGS sequence"/>
</dbReference>
<evidence type="ECO:0000313" key="2">
    <source>
        <dbReference type="Proteomes" id="UP000765509"/>
    </source>
</evidence>
<dbReference type="EMBL" id="AVOT02015864">
    <property type="protein sequence ID" value="MBW0500534.1"/>
    <property type="molecule type" value="Genomic_DNA"/>
</dbReference>
<organism evidence="1 2">
    <name type="scientific">Austropuccinia psidii MF-1</name>
    <dbReference type="NCBI Taxonomy" id="1389203"/>
    <lineage>
        <taxon>Eukaryota</taxon>
        <taxon>Fungi</taxon>
        <taxon>Dikarya</taxon>
        <taxon>Basidiomycota</taxon>
        <taxon>Pucciniomycotina</taxon>
        <taxon>Pucciniomycetes</taxon>
        <taxon>Pucciniales</taxon>
        <taxon>Sphaerophragmiaceae</taxon>
        <taxon>Austropuccinia</taxon>
    </lineage>
</organism>
<name>A0A9Q3DC19_9BASI</name>
<dbReference type="AlphaFoldDB" id="A0A9Q3DC19"/>
<keyword evidence="2" id="KW-1185">Reference proteome</keyword>
<comment type="caution">
    <text evidence="1">The sequence shown here is derived from an EMBL/GenBank/DDBJ whole genome shotgun (WGS) entry which is preliminary data.</text>
</comment>
<protein>
    <submittedName>
        <fullName evidence="1">Uncharacterized protein</fullName>
    </submittedName>
</protein>
<reference evidence="1" key="1">
    <citation type="submission" date="2021-03" db="EMBL/GenBank/DDBJ databases">
        <title>Draft genome sequence of rust myrtle Austropuccinia psidii MF-1, a brazilian biotype.</title>
        <authorList>
            <person name="Quecine M.C."/>
            <person name="Pachon D.M.R."/>
            <person name="Bonatelli M.L."/>
            <person name="Correr F.H."/>
            <person name="Franceschini L.M."/>
            <person name="Leite T.F."/>
            <person name="Margarido G.R.A."/>
            <person name="Almeida C.A."/>
            <person name="Ferrarezi J.A."/>
            <person name="Labate C.A."/>
        </authorList>
    </citation>
    <scope>NUCLEOTIDE SEQUENCE</scope>
    <source>
        <strain evidence="1">MF-1</strain>
    </source>
</reference>
<evidence type="ECO:0000313" key="1">
    <source>
        <dbReference type="EMBL" id="MBW0500534.1"/>
    </source>
</evidence>
<sequence length="193" mass="21121">MTSSCSDGPSFCSNPGSQPCSLLDTGLTNQKQSRNLFGPNCKGFVSLVSKQISQHQLDHPRPIVLAFPYCLAPFSPSQARHNLNTFQHLQLLYFPIINTTKMAPIEHINPLLFITDTLTESNTSAPNSDTPNLTSSGSAIGQRARSHMRKSGLYQTMVSDDESLEEYDIGDEDYVVAEDNGLGMDDVTPPKQA</sequence>
<accession>A0A9Q3DC19</accession>
<proteinExistence type="predicted"/>
<gene>
    <name evidence="1" type="ORF">O181_040249</name>
</gene>